<evidence type="ECO:0000256" key="2">
    <source>
        <dbReference type="SAM" id="Phobius"/>
    </source>
</evidence>
<feature type="transmembrane region" description="Helical" evidence="2">
    <location>
        <begin position="6"/>
        <end position="24"/>
    </location>
</feature>
<protein>
    <submittedName>
        <fullName evidence="3">Inner membrane protein YibH</fullName>
    </submittedName>
</protein>
<keyword evidence="2" id="KW-0472">Membrane</keyword>
<dbReference type="PANTHER" id="PTHR30386:SF18">
    <property type="entry name" value="INNER MEMBRANE PROTEIN YIAV-RELATED"/>
    <property type="match status" value="1"/>
</dbReference>
<accession>A0A5C6D435</accession>
<dbReference type="SUPFAM" id="SSF111369">
    <property type="entry name" value="HlyD-like secretion proteins"/>
    <property type="match status" value="2"/>
</dbReference>
<organism evidence="3 4">
    <name type="scientific">Bythopirellula polymerisocia</name>
    <dbReference type="NCBI Taxonomy" id="2528003"/>
    <lineage>
        <taxon>Bacteria</taxon>
        <taxon>Pseudomonadati</taxon>
        <taxon>Planctomycetota</taxon>
        <taxon>Planctomycetia</taxon>
        <taxon>Pirellulales</taxon>
        <taxon>Lacipirellulaceae</taxon>
        <taxon>Bythopirellula</taxon>
    </lineage>
</organism>
<evidence type="ECO:0000313" key="3">
    <source>
        <dbReference type="EMBL" id="TWU29599.1"/>
    </source>
</evidence>
<comment type="caution">
    <text evidence="3">The sequence shown here is derived from an EMBL/GenBank/DDBJ whole genome shotgun (WGS) entry which is preliminary data.</text>
</comment>
<dbReference type="Gene3D" id="1.10.287.470">
    <property type="entry name" value="Helix hairpin bin"/>
    <property type="match status" value="1"/>
</dbReference>
<keyword evidence="1" id="KW-0175">Coiled coil</keyword>
<keyword evidence="4" id="KW-1185">Reference proteome</keyword>
<dbReference type="AlphaFoldDB" id="A0A5C6D435"/>
<keyword evidence="2" id="KW-0812">Transmembrane</keyword>
<reference evidence="3 4" key="1">
    <citation type="submission" date="2019-02" db="EMBL/GenBank/DDBJ databases">
        <title>Deep-cultivation of Planctomycetes and their phenomic and genomic characterization uncovers novel biology.</title>
        <authorList>
            <person name="Wiegand S."/>
            <person name="Jogler M."/>
            <person name="Boedeker C."/>
            <person name="Pinto D."/>
            <person name="Vollmers J."/>
            <person name="Rivas-Marin E."/>
            <person name="Kohn T."/>
            <person name="Peeters S.H."/>
            <person name="Heuer A."/>
            <person name="Rast P."/>
            <person name="Oberbeckmann S."/>
            <person name="Bunk B."/>
            <person name="Jeske O."/>
            <person name="Meyerdierks A."/>
            <person name="Storesund J.E."/>
            <person name="Kallscheuer N."/>
            <person name="Luecker S."/>
            <person name="Lage O.M."/>
            <person name="Pohl T."/>
            <person name="Merkel B.J."/>
            <person name="Hornburger P."/>
            <person name="Mueller R.-W."/>
            <person name="Bruemmer F."/>
            <person name="Labrenz M."/>
            <person name="Spormann A.M."/>
            <person name="Op Den Camp H."/>
            <person name="Overmann J."/>
            <person name="Amann R."/>
            <person name="Jetten M.S.M."/>
            <person name="Mascher T."/>
            <person name="Medema M.H."/>
            <person name="Devos D.P."/>
            <person name="Kaster A.-K."/>
            <person name="Ovreas L."/>
            <person name="Rohde M."/>
            <person name="Galperin M.Y."/>
            <person name="Jogler C."/>
        </authorList>
    </citation>
    <scope>NUCLEOTIDE SEQUENCE [LARGE SCALE GENOMIC DNA]</scope>
    <source>
        <strain evidence="3 4">Pla144</strain>
    </source>
</reference>
<dbReference type="EMBL" id="SJPS01000001">
    <property type="protein sequence ID" value="TWU29599.1"/>
    <property type="molecule type" value="Genomic_DNA"/>
</dbReference>
<dbReference type="Gene3D" id="2.40.50.100">
    <property type="match status" value="1"/>
</dbReference>
<sequence length="471" mass="51179">MFLGLVITFSYIGVVWLIFFKLKLLKFTKVWIAVSVVFGLHLLLIFLIGLRFVTPYTKHAKVVQHTIQLIPRLPEPTLVTKVLVKPHEPVTKGQPLFQFDRRPYQYQVNALKAQLAQAEQNVLELKASSDAADAEVAEARAKKVALKATLKAAKASVDKARAEKDAMKSSLDAGIASLAETNEKMAYAQEAMQIAEAVKEGNAGAISNLRYDQAVTHLKETKAAVDVAQANVKEAEIAYGPEANAAIQVAVANEARALAAAGPEADAAIAVAVANQTKARLAYESQIDGVNTEVAQYQAQLAEAQYYLDNTTMVAPANGHVFNLQVQEGMVAGIIRAGAIASFVVDADRYVLAPYTQEQLKYVKPNQPVELAMDLYPGQIFKGTVSEVWPGSGVGQMLPSGRLPEFHPLPPEMPQTLFAVQIKLDKEDESKFPIGTQGAAAIYTSGGGWAALRRIGIRGYSWANWLYPLDF</sequence>
<proteinExistence type="predicted"/>
<gene>
    <name evidence="3" type="primary">yibH_1</name>
    <name evidence="3" type="ORF">Pla144_03770</name>
</gene>
<feature type="transmembrane region" description="Helical" evidence="2">
    <location>
        <begin position="31"/>
        <end position="53"/>
    </location>
</feature>
<name>A0A5C6D435_9BACT</name>
<dbReference type="RefSeq" id="WP_197530318.1">
    <property type="nucleotide sequence ID" value="NZ_SJPS01000001.1"/>
</dbReference>
<dbReference type="Gene3D" id="2.40.30.170">
    <property type="match status" value="1"/>
</dbReference>
<feature type="coiled-coil region" evidence="1">
    <location>
        <begin position="108"/>
        <end position="170"/>
    </location>
</feature>
<evidence type="ECO:0000313" key="4">
    <source>
        <dbReference type="Proteomes" id="UP000318437"/>
    </source>
</evidence>
<dbReference type="PANTHER" id="PTHR30386">
    <property type="entry name" value="MEMBRANE FUSION SUBUNIT OF EMRAB-TOLC MULTIDRUG EFFLUX PUMP"/>
    <property type="match status" value="1"/>
</dbReference>
<dbReference type="Proteomes" id="UP000318437">
    <property type="component" value="Unassembled WGS sequence"/>
</dbReference>
<keyword evidence="2" id="KW-1133">Transmembrane helix</keyword>
<dbReference type="InterPro" id="IPR050739">
    <property type="entry name" value="MFP"/>
</dbReference>
<evidence type="ECO:0000256" key="1">
    <source>
        <dbReference type="SAM" id="Coils"/>
    </source>
</evidence>